<keyword evidence="6" id="KW-0472">Membrane</keyword>
<comment type="cofactor">
    <cofactor evidence="1">
        <name>Cu(2+)</name>
        <dbReference type="ChEBI" id="CHEBI:29036"/>
    </cofactor>
</comment>
<name>A0ABD0Q7K5_CIRMR</name>
<evidence type="ECO:0000313" key="8">
    <source>
        <dbReference type="Proteomes" id="UP001529510"/>
    </source>
</evidence>
<dbReference type="PANTHER" id="PTHR10157">
    <property type="entry name" value="DOPAMINE BETA HYDROXYLASE RELATED"/>
    <property type="match status" value="1"/>
</dbReference>
<evidence type="ECO:0000256" key="4">
    <source>
        <dbReference type="ARBA" id="ARBA00022896"/>
    </source>
</evidence>
<dbReference type="SUPFAM" id="SSF49742">
    <property type="entry name" value="PHM/PNGase F"/>
    <property type="match status" value="1"/>
</dbReference>
<keyword evidence="4" id="KW-0847">Vitamin C</keyword>
<dbReference type="PANTHER" id="PTHR10157:SF29">
    <property type="entry name" value="DOPAMINE BETA-HYDROXYLASE"/>
    <property type="match status" value="1"/>
</dbReference>
<keyword evidence="3" id="KW-0812">Transmembrane</keyword>
<evidence type="ECO:0000256" key="1">
    <source>
        <dbReference type="ARBA" id="ARBA00001973"/>
    </source>
</evidence>
<proteinExistence type="predicted"/>
<evidence type="ECO:0000256" key="2">
    <source>
        <dbReference type="ARBA" id="ARBA00004160"/>
    </source>
</evidence>
<dbReference type="Gene3D" id="2.60.120.310">
    <property type="entry name" value="Copper type II, ascorbate-dependent monooxygenase, N-terminal domain"/>
    <property type="match status" value="1"/>
</dbReference>
<evidence type="ECO:0000313" key="7">
    <source>
        <dbReference type="EMBL" id="KAL0182182.1"/>
    </source>
</evidence>
<protein>
    <submittedName>
        <fullName evidence="7">Uncharacterized protein</fullName>
    </submittedName>
</protein>
<evidence type="ECO:0000256" key="3">
    <source>
        <dbReference type="ARBA" id="ARBA00022692"/>
    </source>
</evidence>
<keyword evidence="5" id="KW-1133">Transmembrane helix</keyword>
<accession>A0ABD0Q7K5</accession>
<comment type="caution">
    <text evidence="7">The sequence shown here is derived from an EMBL/GenBank/DDBJ whole genome shotgun (WGS) entry which is preliminary data.</text>
</comment>
<dbReference type="GO" id="GO:0030658">
    <property type="term" value="C:transport vesicle membrane"/>
    <property type="evidence" value="ECO:0007669"/>
    <property type="project" value="UniProtKB-SubCell"/>
</dbReference>
<gene>
    <name evidence="7" type="ORF">M9458_021557</name>
</gene>
<organism evidence="7 8">
    <name type="scientific">Cirrhinus mrigala</name>
    <name type="common">Mrigala</name>
    <dbReference type="NCBI Taxonomy" id="683832"/>
    <lineage>
        <taxon>Eukaryota</taxon>
        <taxon>Metazoa</taxon>
        <taxon>Chordata</taxon>
        <taxon>Craniata</taxon>
        <taxon>Vertebrata</taxon>
        <taxon>Euteleostomi</taxon>
        <taxon>Actinopterygii</taxon>
        <taxon>Neopterygii</taxon>
        <taxon>Teleostei</taxon>
        <taxon>Ostariophysi</taxon>
        <taxon>Cypriniformes</taxon>
        <taxon>Cyprinidae</taxon>
        <taxon>Labeoninae</taxon>
        <taxon>Labeonini</taxon>
        <taxon>Cirrhinus</taxon>
    </lineage>
</organism>
<feature type="non-terminal residue" evidence="7">
    <location>
        <position position="1"/>
    </location>
</feature>
<comment type="subcellular location">
    <subcellularLocation>
        <location evidence="2">Cytoplasmic vesicle</location>
        <location evidence="2">Secretory vesicle membrane</location>
        <topology evidence="2">Single-pass membrane protein</topology>
    </subcellularLocation>
</comment>
<dbReference type="Proteomes" id="UP001529510">
    <property type="component" value="Unassembled WGS sequence"/>
</dbReference>
<evidence type="ECO:0000256" key="6">
    <source>
        <dbReference type="ARBA" id="ARBA00023136"/>
    </source>
</evidence>
<reference evidence="7 8" key="1">
    <citation type="submission" date="2024-05" db="EMBL/GenBank/DDBJ databases">
        <title>Genome sequencing and assembly of Indian major carp, Cirrhinus mrigala (Hamilton, 1822).</title>
        <authorList>
            <person name="Mohindra V."/>
            <person name="Chowdhury L.M."/>
            <person name="Lal K."/>
            <person name="Jena J.K."/>
        </authorList>
    </citation>
    <scope>NUCLEOTIDE SEQUENCE [LARGE SCALE GENOMIC DNA]</scope>
    <source>
        <strain evidence="7">CM1030</strain>
        <tissue evidence="7">Blood</tissue>
    </source>
</reference>
<dbReference type="EMBL" id="JAMKFB020000010">
    <property type="protein sequence ID" value="KAL0182182.1"/>
    <property type="molecule type" value="Genomic_DNA"/>
</dbReference>
<evidence type="ECO:0000256" key="5">
    <source>
        <dbReference type="ARBA" id="ARBA00022989"/>
    </source>
</evidence>
<dbReference type="GO" id="GO:0031418">
    <property type="term" value="F:L-ascorbic acid binding"/>
    <property type="evidence" value="ECO:0007669"/>
    <property type="project" value="UniProtKB-KW"/>
</dbReference>
<keyword evidence="8" id="KW-1185">Reference proteome</keyword>
<dbReference type="InterPro" id="IPR036939">
    <property type="entry name" value="Cu2_ascorb_mOase_N_sf"/>
</dbReference>
<dbReference type="InterPro" id="IPR008977">
    <property type="entry name" value="PHM/PNGase_F_dom_sf"/>
</dbReference>
<dbReference type="InterPro" id="IPR000945">
    <property type="entry name" value="DBH-like"/>
</dbReference>
<dbReference type="AlphaFoldDB" id="A0ABD0Q7K5"/>
<sequence>EGTVHIIYAMLEHPILSLHELNISRLQPGVQRVLLLRPDTPSPALPRDVRTLEVLAPDVIIPTQETTYWCHIYQLPPNMPKNHIVMVT</sequence>